<gene>
    <name evidence="10" type="ORF">DAPPUDRAFT_251928</name>
</gene>
<evidence type="ECO:0000313" key="11">
    <source>
        <dbReference type="Proteomes" id="UP000000305"/>
    </source>
</evidence>
<dbReference type="GO" id="GO:0003677">
    <property type="term" value="F:DNA binding"/>
    <property type="evidence" value="ECO:0007669"/>
    <property type="project" value="UniProtKB-KW"/>
</dbReference>
<dbReference type="Pfam" id="PF01753">
    <property type="entry name" value="zf-MYND"/>
    <property type="match status" value="1"/>
</dbReference>
<evidence type="ECO:0000256" key="6">
    <source>
        <dbReference type="ARBA" id="ARBA00023163"/>
    </source>
</evidence>
<dbReference type="PhylomeDB" id="E9H181"/>
<dbReference type="PROSITE" id="PS50865">
    <property type="entry name" value="ZF_MYND_2"/>
    <property type="match status" value="1"/>
</dbReference>
<dbReference type="GO" id="GO:0006357">
    <property type="term" value="P:regulation of transcription by RNA polymerase II"/>
    <property type="evidence" value="ECO:0000318"/>
    <property type="project" value="GO_Central"/>
</dbReference>
<dbReference type="STRING" id="6669.E9H181"/>
<reference evidence="10 11" key="1">
    <citation type="journal article" date="2011" name="Science">
        <title>The ecoresponsive genome of Daphnia pulex.</title>
        <authorList>
            <person name="Colbourne J.K."/>
            <person name="Pfrender M.E."/>
            <person name="Gilbert D."/>
            <person name="Thomas W.K."/>
            <person name="Tucker A."/>
            <person name="Oakley T.H."/>
            <person name="Tokishita S."/>
            <person name="Aerts A."/>
            <person name="Arnold G.J."/>
            <person name="Basu M.K."/>
            <person name="Bauer D.J."/>
            <person name="Caceres C.E."/>
            <person name="Carmel L."/>
            <person name="Casola C."/>
            <person name="Choi J.H."/>
            <person name="Detter J.C."/>
            <person name="Dong Q."/>
            <person name="Dusheyko S."/>
            <person name="Eads B.D."/>
            <person name="Frohlich T."/>
            <person name="Geiler-Samerotte K.A."/>
            <person name="Gerlach D."/>
            <person name="Hatcher P."/>
            <person name="Jogdeo S."/>
            <person name="Krijgsveld J."/>
            <person name="Kriventseva E.V."/>
            <person name="Kultz D."/>
            <person name="Laforsch C."/>
            <person name="Lindquist E."/>
            <person name="Lopez J."/>
            <person name="Manak J.R."/>
            <person name="Muller J."/>
            <person name="Pangilinan J."/>
            <person name="Patwardhan R.P."/>
            <person name="Pitluck S."/>
            <person name="Pritham E.J."/>
            <person name="Rechtsteiner A."/>
            <person name="Rho M."/>
            <person name="Rogozin I.B."/>
            <person name="Sakarya O."/>
            <person name="Salamov A."/>
            <person name="Schaack S."/>
            <person name="Shapiro H."/>
            <person name="Shiga Y."/>
            <person name="Skalitzky C."/>
            <person name="Smith Z."/>
            <person name="Souvorov A."/>
            <person name="Sung W."/>
            <person name="Tang Z."/>
            <person name="Tsuchiya D."/>
            <person name="Tu H."/>
            <person name="Vos H."/>
            <person name="Wang M."/>
            <person name="Wolf Y.I."/>
            <person name="Yamagata H."/>
            <person name="Yamada T."/>
            <person name="Ye Y."/>
            <person name="Shaw J.R."/>
            <person name="Andrews J."/>
            <person name="Crease T.J."/>
            <person name="Tang H."/>
            <person name="Lucas S.M."/>
            <person name="Robertson H.M."/>
            <person name="Bork P."/>
            <person name="Koonin E.V."/>
            <person name="Zdobnov E.M."/>
            <person name="Grigoriev I.V."/>
            <person name="Lynch M."/>
            <person name="Boore J.L."/>
        </authorList>
    </citation>
    <scope>NUCLEOTIDE SEQUENCE [LARGE SCALE GENOMIC DNA]</scope>
</reference>
<keyword evidence="6" id="KW-0804">Transcription</keyword>
<protein>
    <recommendedName>
        <fullName evidence="9">MYND-type domain-containing protein</fullName>
    </recommendedName>
</protein>
<dbReference type="InParanoid" id="E9H181"/>
<dbReference type="OrthoDB" id="5958408at2759"/>
<dbReference type="KEGG" id="dpx:DAPPUDRAFT_251928"/>
<keyword evidence="1" id="KW-0479">Metal-binding</keyword>
<dbReference type="HOGENOM" id="CLU_007156_0_0_1"/>
<dbReference type="PANTHER" id="PTHR10237">
    <property type="entry name" value="DEFORMED EPIDERMAL AUTOREGULATORY FACTOR 1 HOMOLOG SUPPRESSIN"/>
    <property type="match status" value="1"/>
</dbReference>
<dbReference type="PANTHER" id="PTHR10237:SF1">
    <property type="entry name" value="DEFORMED EPIDERMAL AUTOREGULATORY FACTOR 1 HOMOLOG"/>
    <property type="match status" value="1"/>
</dbReference>
<evidence type="ECO:0000256" key="4">
    <source>
        <dbReference type="ARBA" id="ARBA00023015"/>
    </source>
</evidence>
<evidence type="ECO:0000256" key="2">
    <source>
        <dbReference type="ARBA" id="ARBA00022771"/>
    </source>
</evidence>
<dbReference type="GO" id="GO:0005634">
    <property type="term" value="C:nucleus"/>
    <property type="evidence" value="ECO:0000318"/>
    <property type="project" value="GO_Central"/>
</dbReference>
<name>E9H181_DAPPU</name>
<dbReference type="AlphaFoldDB" id="E9H181"/>
<evidence type="ECO:0000259" key="9">
    <source>
        <dbReference type="PROSITE" id="PS50865"/>
    </source>
</evidence>
<organism evidence="10 11">
    <name type="scientific">Daphnia pulex</name>
    <name type="common">Water flea</name>
    <dbReference type="NCBI Taxonomy" id="6669"/>
    <lineage>
        <taxon>Eukaryota</taxon>
        <taxon>Metazoa</taxon>
        <taxon>Ecdysozoa</taxon>
        <taxon>Arthropoda</taxon>
        <taxon>Crustacea</taxon>
        <taxon>Branchiopoda</taxon>
        <taxon>Diplostraca</taxon>
        <taxon>Cladocera</taxon>
        <taxon>Anomopoda</taxon>
        <taxon>Daphniidae</taxon>
        <taxon>Daphnia</taxon>
    </lineage>
</organism>
<dbReference type="Proteomes" id="UP000000305">
    <property type="component" value="Unassembled WGS sequence"/>
</dbReference>
<keyword evidence="7" id="KW-0539">Nucleus</keyword>
<proteinExistence type="predicted"/>
<evidence type="ECO:0000256" key="1">
    <source>
        <dbReference type="ARBA" id="ARBA00022723"/>
    </source>
</evidence>
<dbReference type="Gene3D" id="6.10.140.2220">
    <property type="match status" value="1"/>
</dbReference>
<evidence type="ECO:0000256" key="3">
    <source>
        <dbReference type="ARBA" id="ARBA00022833"/>
    </source>
</evidence>
<feature type="domain" description="MYND-type" evidence="9">
    <location>
        <begin position="746"/>
        <end position="784"/>
    </location>
</feature>
<dbReference type="SUPFAM" id="SSF144232">
    <property type="entry name" value="HIT/MYND zinc finger-like"/>
    <property type="match status" value="1"/>
</dbReference>
<dbReference type="EMBL" id="GL732583">
    <property type="protein sequence ID" value="EFX74461.1"/>
    <property type="molecule type" value="Genomic_DNA"/>
</dbReference>
<dbReference type="InterPro" id="IPR024119">
    <property type="entry name" value="TF_DEAF-1"/>
</dbReference>
<dbReference type="InterPro" id="IPR002893">
    <property type="entry name" value="Znf_MYND"/>
</dbReference>
<sequence length="790" mass="89918">MHEERNNAMLNGWIRLNHKINDEQDNPTIPEAAIEGFTRNLASKFEDDVQNSTKVLIEKEARLYFSTGTCKLQSELRNVCVNPTLLDPTTYRWQVHYQLCPFDGYFPLTREELDTSDNKGILIRTCQKILRGFVAEYKKRSDKVKIFFHLEDALEFCLSESTISFDVIDCSNLADHVGLVNLINACEKKLMDTPEAVLYTESMLWPSLAPSLLKYIEEALCCPLSMIPTIYGLRLATHVEFGSNKPLNLGQQMANAFKLCWKKVLPFGNVSLSPSPTLTHCLDQLTQKCFTSTGFRQVEGKKTGERCGMTCYSPLTFNYVLDSMAQRVGGELNNLPKLSEMNIHVIDNCEIKIKKTRDCEMETISVSFLLVPGHGLEKTHAACVFDAHTGLPISQREEISAMRVEPFHEPYPWRSKGSALPLANSNGLQVNNCVESEDFFILQIVVECSSENISGLNVSTNQRLPCESAHDVIISLNQPNDIKPLKLSFPYPIVVNEIRATLRRKDRLINLVLKKALYEPWPYEFHTQHSRWIVLDRLKLWEDKNTVDSLGLHLGTQFKLSDFKNMTLTNKSALNEVRHTIQSLFLSATVHGRNEYFGIGRKDSSQSPDWYIRAHLPLRISPVGSPLLILSAVDHRLAENLIEQGRLNKDDAFNDYVRIYAQPSNETKNMILTFTPEEEQLLRYILRLNSTKIVPTTWQKKNLPLGENSPWLATFISPLYDDHPMDQASLEACQKTEGINPKGKSCASCKKISENLKRCSRCRTVVYCSVECQRGHWTLHKTVCINTCQK</sequence>
<keyword evidence="4" id="KW-0805">Transcription regulation</keyword>
<accession>E9H181</accession>
<keyword evidence="5" id="KW-0238">DNA-binding</keyword>
<dbReference type="GO" id="GO:0008270">
    <property type="term" value="F:zinc ion binding"/>
    <property type="evidence" value="ECO:0007669"/>
    <property type="project" value="UniProtKB-KW"/>
</dbReference>
<evidence type="ECO:0000313" key="10">
    <source>
        <dbReference type="EMBL" id="EFX74461.1"/>
    </source>
</evidence>
<keyword evidence="3" id="KW-0862">Zinc</keyword>
<keyword evidence="11" id="KW-1185">Reference proteome</keyword>
<evidence type="ECO:0000256" key="8">
    <source>
        <dbReference type="PROSITE-ProRule" id="PRU00134"/>
    </source>
</evidence>
<evidence type="ECO:0000256" key="5">
    <source>
        <dbReference type="ARBA" id="ARBA00023125"/>
    </source>
</evidence>
<dbReference type="GO" id="GO:0000981">
    <property type="term" value="F:DNA-binding transcription factor activity, RNA polymerase II-specific"/>
    <property type="evidence" value="ECO:0000318"/>
    <property type="project" value="GO_Central"/>
</dbReference>
<keyword evidence="2 8" id="KW-0863">Zinc-finger</keyword>
<dbReference type="PROSITE" id="PS01360">
    <property type="entry name" value="ZF_MYND_1"/>
    <property type="match status" value="1"/>
</dbReference>
<evidence type="ECO:0000256" key="7">
    <source>
        <dbReference type="ARBA" id="ARBA00023242"/>
    </source>
</evidence>